<gene>
    <name evidence="2" type="ORF">SAMN06265380_1011220</name>
</gene>
<reference evidence="2 3" key="1">
    <citation type="submission" date="2017-05" db="EMBL/GenBank/DDBJ databases">
        <authorList>
            <person name="Varghese N."/>
            <person name="Submissions S."/>
        </authorList>
    </citation>
    <scope>NUCLEOTIDE SEQUENCE [LARGE SCALE GENOMIC DNA]</scope>
    <source>
        <strain evidence="2 3">DSM 28009</strain>
    </source>
</reference>
<organism evidence="2 3">
    <name type="scientific">Ruegeria faecimaris</name>
    <dbReference type="NCBI Taxonomy" id="686389"/>
    <lineage>
        <taxon>Bacteria</taxon>
        <taxon>Pseudomonadati</taxon>
        <taxon>Pseudomonadota</taxon>
        <taxon>Alphaproteobacteria</taxon>
        <taxon>Rhodobacterales</taxon>
        <taxon>Roseobacteraceae</taxon>
        <taxon>Ruegeria</taxon>
    </lineage>
</organism>
<evidence type="ECO:0000313" key="2">
    <source>
        <dbReference type="EMBL" id="SMO50636.1"/>
    </source>
</evidence>
<protein>
    <submittedName>
        <fullName evidence="2">Uncharacterized protein</fullName>
    </submittedName>
</protein>
<accession>A0A521BU05</accession>
<evidence type="ECO:0000256" key="1">
    <source>
        <dbReference type="SAM" id="Coils"/>
    </source>
</evidence>
<proteinExistence type="predicted"/>
<feature type="coiled-coil region" evidence="1">
    <location>
        <begin position="34"/>
        <end position="61"/>
    </location>
</feature>
<dbReference type="Proteomes" id="UP000319555">
    <property type="component" value="Unassembled WGS sequence"/>
</dbReference>
<name>A0A521BU05_9RHOB</name>
<dbReference type="EMBL" id="FXTE01000001">
    <property type="protein sequence ID" value="SMO50636.1"/>
    <property type="molecule type" value="Genomic_DNA"/>
</dbReference>
<dbReference type="RefSeq" id="WP_142634993.1">
    <property type="nucleotide sequence ID" value="NZ_CANMDC010000007.1"/>
</dbReference>
<keyword evidence="1" id="KW-0175">Coiled coil</keyword>
<dbReference type="OrthoDB" id="7875526at2"/>
<keyword evidence="3" id="KW-1185">Reference proteome</keyword>
<dbReference type="AlphaFoldDB" id="A0A521BU05"/>
<evidence type="ECO:0000313" key="3">
    <source>
        <dbReference type="Proteomes" id="UP000319555"/>
    </source>
</evidence>
<sequence>MAKLTKKTVFNAHVPKAETPMDKTTRIVREMVNEEAEQRQIKNARLRKTRLERDANILSEACPPKPVKKR</sequence>